<dbReference type="AlphaFoldDB" id="A0A140F2M4"/>
<dbReference type="PROSITE" id="PS01000">
    <property type="entry name" value="SDH_CYT_1"/>
    <property type="match status" value="1"/>
</dbReference>
<keyword evidence="5 9" id="KW-1133">Transmembrane helix</keyword>
<dbReference type="PIRSF" id="PIRSF000178">
    <property type="entry name" value="SDH_cyt_b560"/>
    <property type="match status" value="1"/>
</dbReference>
<dbReference type="GO" id="GO:0005739">
    <property type="term" value="C:mitochondrion"/>
    <property type="evidence" value="ECO:0007669"/>
    <property type="project" value="GOC"/>
</dbReference>
<dbReference type="GO" id="GO:0006121">
    <property type="term" value="P:mitochondrial electron transport, succinate to ubiquinone"/>
    <property type="evidence" value="ECO:0007669"/>
    <property type="project" value="TreeGrafter"/>
</dbReference>
<evidence type="ECO:0000313" key="10">
    <source>
        <dbReference type="EMBL" id="AML60658.1"/>
    </source>
</evidence>
<dbReference type="InterPro" id="IPR018495">
    <property type="entry name" value="Succ_DH_cyt_bsu_CS"/>
</dbReference>
<keyword evidence="7 9" id="KW-0472">Membrane</keyword>
<dbReference type="InterPro" id="IPR034804">
    <property type="entry name" value="SQR/QFR_C/D"/>
</dbReference>
<feature type="transmembrane region" description="Helical" evidence="9">
    <location>
        <begin position="117"/>
        <end position="137"/>
    </location>
</feature>
<name>A0A140F2M4_9EUKA</name>
<evidence type="ECO:0000256" key="6">
    <source>
        <dbReference type="ARBA" id="ARBA00023004"/>
    </source>
</evidence>
<dbReference type="GO" id="GO:0009055">
    <property type="term" value="F:electron transfer activity"/>
    <property type="evidence" value="ECO:0007669"/>
    <property type="project" value="InterPro"/>
</dbReference>
<dbReference type="PANTHER" id="PTHR10978:SF5">
    <property type="entry name" value="SUCCINATE DEHYDROGENASE CYTOCHROME B560 SUBUNIT, MITOCHONDRIAL"/>
    <property type="match status" value="1"/>
</dbReference>
<dbReference type="EMBL" id="KU057179">
    <property type="protein sequence ID" value="AML60658.1"/>
    <property type="molecule type" value="Genomic_DNA"/>
</dbReference>
<dbReference type="CDD" id="cd03499">
    <property type="entry name" value="SQR_TypeC_SdhC"/>
    <property type="match status" value="1"/>
</dbReference>
<evidence type="ECO:0000256" key="1">
    <source>
        <dbReference type="ARBA" id="ARBA00004141"/>
    </source>
</evidence>
<feature type="binding site" description="axial binding residue" evidence="8">
    <location>
        <position position="96"/>
    </location>
    <ligand>
        <name>heme</name>
        <dbReference type="ChEBI" id="CHEBI:30413"/>
        <note>ligand shared with second transmembrane subunit</note>
    </ligand>
    <ligandPart>
        <name>Fe</name>
        <dbReference type="ChEBI" id="CHEBI:18248"/>
    </ligandPart>
</feature>
<dbReference type="Pfam" id="PF01127">
    <property type="entry name" value="Sdh_cyt"/>
    <property type="match status" value="1"/>
</dbReference>
<keyword evidence="2 8" id="KW-0349">Heme</keyword>
<evidence type="ECO:0000256" key="2">
    <source>
        <dbReference type="ARBA" id="ARBA00022617"/>
    </source>
</evidence>
<comment type="subcellular location">
    <subcellularLocation>
        <location evidence="1">Membrane</location>
        <topology evidence="1">Multi-pass membrane protein</topology>
    </subcellularLocation>
</comment>
<keyword evidence="4 8" id="KW-0479">Metal-binding</keyword>
<gene>
    <name evidence="10" type="ORF">Mmmito_0100</name>
</gene>
<dbReference type="GO" id="GO:0046872">
    <property type="term" value="F:metal ion binding"/>
    <property type="evidence" value="ECO:0007669"/>
    <property type="project" value="UniProtKB-KW"/>
</dbReference>
<reference evidence="10" key="2">
    <citation type="journal article" date="2016" name="Open Biol.">
        <title>Moramonas marocensis gen. nov., sp. nov.: a jakobid flagellate isolated from desert soil with a bacteria-like, but bloated mitochondrial genome.</title>
        <authorList>
            <person name="Strassert J.F."/>
            <person name="Tikhonenkov D.V."/>
            <person name="Pombert J.F."/>
            <person name="Kolisko M."/>
            <person name="Tai V."/>
            <person name="Mylnikov A.P."/>
            <person name="Keeling P.J."/>
        </authorList>
    </citation>
    <scope>NUCLEOTIDE SEQUENCE</scope>
</reference>
<evidence type="ECO:0000256" key="8">
    <source>
        <dbReference type="PIRSR" id="PIRSR000178-1"/>
    </source>
</evidence>
<evidence type="ECO:0000256" key="3">
    <source>
        <dbReference type="ARBA" id="ARBA00022692"/>
    </source>
</evidence>
<sequence length="139" mass="16196">MIINRPISPHLTVYRPQITSVLSLFHRITGFALALSFLFYLLLVKFLKFHTSNYFIYTIADSFMMHFNTADIHSSHLLLVASKTMGFFLLFSFFYHVMNGIRHVLWDLGYNLGLKEIYTTGYLVITVTLIATVYIWCLL</sequence>
<comment type="cofactor">
    <cofactor evidence="8">
        <name>heme</name>
        <dbReference type="ChEBI" id="CHEBI:30413"/>
    </cofactor>
    <text evidence="8">The heme is bound between the two transmembrane subunits.</text>
</comment>
<dbReference type="PANTHER" id="PTHR10978">
    <property type="entry name" value="SUCCINATE DEHYDROGENASE CYTOCHROME B560 SUBUNIT"/>
    <property type="match status" value="1"/>
</dbReference>
<organism evidence="10">
    <name type="scientific">Moramonas marocensis</name>
    <dbReference type="NCBI Taxonomy" id="1805496"/>
    <lineage>
        <taxon>Eukaryota</taxon>
        <taxon>Discoba</taxon>
        <taxon>Jakobida</taxon>
        <taxon>Histionina</taxon>
        <taxon>Moramonas</taxon>
    </lineage>
</organism>
<reference evidence="10" key="1">
    <citation type="submission" date="2015-11" db="EMBL/GenBank/DDBJ databases">
        <authorList>
            <person name="Zhang Y."/>
            <person name="Guo Z."/>
        </authorList>
    </citation>
    <scope>NUCLEOTIDE SEQUENCE</scope>
</reference>
<proteinExistence type="predicted"/>
<evidence type="ECO:0000256" key="9">
    <source>
        <dbReference type="SAM" id="Phobius"/>
    </source>
</evidence>
<keyword evidence="3 9" id="KW-0812">Transmembrane</keyword>
<geneLocation type="mitochondrion" evidence="10"/>
<dbReference type="Gene3D" id="1.20.1300.10">
    <property type="entry name" value="Fumarate reductase/succinate dehydrogenase, transmembrane subunit"/>
    <property type="match status" value="1"/>
</dbReference>
<dbReference type="InterPro" id="IPR000701">
    <property type="entry name" value="SuccDH_FuR_B_TM-su"/>
</dbReference>
<dbReference type="InterPro" id="IPR014314">
    <property type="entry name" value="Succ_DH_cytb556"/>
</dbReference>
<dbReference type="PROSITE" id="PS01001">
    <property type="entry name" value="SDH_CYT_2"/>
    <property type="match status" value="1"/>
</dbReference>
<protein>
    <submittedName>
        <fullName evidence="10">Sdh3</fullName>
    </submittedName>
</protein>
<dbReference type="GO" id="GO:0006099">
    <property type="term" value="P:tricarboxylic acid cycle"/>
    <property type="evidence" value="ECO:0007669"/>
    <property type="project" value="InterPro"/>
</dbReference>
<accession>A0A140F2M4</accession>
<feature type="transmembrane region" description="Helical" evidence="9">
    <location>
        <begin position="21"/>
        <end position="42"/>
    </location>
</feature>
<dbReference type="SUPFAM" id="SSF81343">
    <property type="entry name" value="Fumarate reductase respiratory complex transmembrane subunits"/>
    <property type="match status" value="1"/>
</dbReference>
<keyword evidence="10" id="KW-0496">Mitochondrion</keyword>
<dbReference type="GO" id="GO:0016020">
    <property type="term" value="C:membrane"/>
    <property type="evidence" value="ECO:0007669"/>
    <property type="project" value="UniProtKB-SubCell"/>
</dbReference>
<keyword evidence="6 8" id="KW-0408">Iron</keyword>
<evidence type="ECO:0000256" key="4">
    <source>
        <dbReference type="ARBA" id="ARBA00022723"/>
    </source>
</evidence>
<feature type="transmembrane region" description="Helical" evidence="9">
    <location>
        <begin position="77"/>
        <end position="97"/>
    </location>
</feature>
<evidence type="ECO:0000256" key="5">
    <source>
        <dbReference type="ARBA" id="ARBA00022989"/>
    </source>
</evidence>
<dbReference type="NCBIfam" id="TIGR02970">
    <property type="entry name" value="succ_dehyd_cytB"/>
    <property type="match status" value="1"/>
</dbReference>
<evidence type="ECO:0000256" key="7">
    <source>
        <dbReference type="ARBA" id="ARBA00023136"/>
    </source>
</evidence>